<evidence type="ECO:0000259" key="10">
    <source>
        <dbReference type="Pfam" id="PF08389"/>
    </source>
</evidence>
<dbReference type="EMBL" id="KV453847">
    <property type="protein sequence ID" value="ODV88050.1"/>
    <property type="molecule type" value="Genomic_DNA"/>
</dbReference>
<dbReference type="InterPro" id="IPR013598">
    <property type="entry name" value="Exportin-1/Importin-b-like"/>
</dbReference>
<dbReference type="AlphaFoldDB" id="A0A1E4T8G2"/>
<reference evidence="13" key="1">
    <citation type="submission" date="2016-04" db="EMBL/GenBank/DDBJ databases">
        <title>Comparative genomics of biotechnologically important yeasts.</title>
        <authorList>
            <consortium name="DOE Joint Genome Institute"/>
            <person name="Riley R."/>
            <person name="Haridas S."/>
            <person name="Wolfe K.H."/>
            <person name="Lopes M.R."/>
            <person name="Hittinger C.T."/>
            <person name="Goker M."/>
            <person name="Salamov A."/>
            <person name="Wisecaver J."/>
            <person name="Long T.M."/>
            <person name="Aerts A.L."/>
            <person name="Barry K."/>
            <person name="Choi C."/>
            <person name="Clum A."/>
            <person name="Coughlan A.Y."/>
            <person name="Deshpande S."/>
            <person name="Douglass A.P."/>
            <person name="Hanson S.J."/>
            <person name="Klenk H.-P."/>
            <person name="Labutti K."/>
            <person name="Lapidus A."/>
            <person name="Lindquist E."/>
            <person name="Lipzen A."/>
            <person name="Meier-Kolthoff J.P."/>
            <person name="Ohm R.A."/>
            <person name="Otillar R.P."/>
            <person name="Pangilinan J."/>
            <person name="Peng Y."/>
            <person name="Rokas A."/>
            <person name="Rosa C.A."/>
            <person name="Scheuner C."/>
            <person name="Sibirny A.A."/>
            <person name="Slot J.C."/>
            <person name="Stielow J.B."/>
            <person name="Sun H."/>
            <person name="Kurtzman C.P."/>
            <person name="Blackwell M."/>
            <person name="Grigoriev I.V."/>
            <person name="Jeffries T.W."/>
        </authorList>
    </citation>
    <scope>NUCLEOTIDE SEQUENCE [LARGE SCALE GENOMIC DNA]</scope>
    <source>
        <strain evidence="13">NRRL YB-2248</strain>
    </source>
</reference>
<organism evidence="12 13">
    <name type="scientific">[Candida] arabinofermentans NRRL YB-2248</name>
    <dbReference type="NCBI Taxonomy" id="983967"/>
    <lineage>
        <taxon>Eukaryota</taxon>
        <taxon>Fungi</taxon>
        <taxon>Dikarya</taxon>
        <taxon>Ascomycota</taxon>
        <taxon>Saccharomycotina</taxon>
        <taxon>Pichiomycetes</taxon>
        <taxon>Pichiales</taxon>
        <taxon>Pichiaceae</taxon>
        <taxon>Ogataea</taxon>
        <taxon>Ogataea/Candida clade</taxon>
    </lineage>
</organism>
<evidence type="ECO:0000259" key="11">
    <source>
        <dbReference type="Pfam" id="PF19282"/>
    </source>
</evidence>
<evidence type="ECO:0000256" key="8">
    <source>
        <dbReference type="ARBA" id="ARBA00023242"/>
    </source>
</evidence>
<evidence type="ECO:0000313" key="13">
    <source>
        <dbReference type="Proteomes" id="UP000094801"/>
    </source>
</evidence>
<keyword evidence="8 9" id="KW-0539">Nucleus</keyword>
<comment type="similarity">
    <text evidence="2 9">Belongs to the exportin family.</text>
</comment>
<dbReference type="InterPro" id="IPR011989">
    <property type="entry name" value="ARM-like"/>
</dbReference>
<dbReference type="InterPro" id="IPR045546">
    <property type="entry name" value="Exportin-T_C"/>
</dbReference>
<keyword evidence="7 9" id="KW-0694">RNA-binding</keyword>
<accession>A0A1E4T8G2</accession>
<evidence type="ECO:0000256" key="1">
    <source>
        <dbReference type="ARBA" id="ARBA00004496"/>
    </source>
</evidence>
<evidence type="ECO:0000256" key="5">
    <source>
        <dbReference type="ARBA" id="ARBA00022490"/>
    </source>
</evidence>
<dbReference type="OrthoDB" id="26399at2759"/>
<dbReference type="GO" id="GO:0005737">
    <property type="term" value="C:cytoplasm"/>
    <property type="evidence" value="ECO:0007669"/>
    <property type="project" value="UniProtKB-SubCell"/>
</dbReference>
<dbReference type="PANTHER" id="PTHR15952:SF11">
    <property type="entry name" value="EXPORTIN-T"/>
    <property type="match status" value="1"/>
</dbReference>
<dbReference type="Pfam" id="PF19282">
    <property type="entry name" value="Exportin-T"/>
    <property type="match status" value="1"/>
</dbReference>
<evidence type="ECO:0000256" key="4">
    <source>
        <dbReference type="ARBA" id="ARBA00022448"/>
    </source>
</evidence>
<feature type="domain" description="Exportin-1/Importin-beta-like" evidence="10">
    <location>
        <begin position="98"/>
        <end position="260"/>
    </location>
</feature>
<dbReference type="Proteomes" id="UP000094801">
    <property type="component" value="Unassembled WGS sequence"/>
</dbReference>
<comment type="subcellular location">
    <subcellularLocation>
        <location evidence="1 9">Cytoplasm</location>
    </subcellularLocation>
    <subcellularLocation>
        <location evidence="9">Nucleus</location>
    </subcellularLocation>
    <text evidence="9">Shuttles between the nucleus and the cytoplasm.</text>
</comment>
<comment type="function">
    <text evidence="9">tRNA nucleus export receptor which facilitates tRNA translocation across the nuclear pore complex.</text>
</comment>
<keyword evidence="5 9" id="KW-0963">Cytoplasm</keyword>
<evidence type="ECO:0000256" key="2">
    <source>
        <dbReference type="ARBA" id="ARBA00009466"/>
    </source>
</evidence>
<feature type="domain" description="Exportin-T C-terminal" evidence="11">
    <location>
        <begin position="339"/>
        <end position="1053"/>
    </location>
</feature>
<gene>
    <name evidence="12" type="ORF">CANARDRAFT_5355</name>
</gene>
<dbReference type="InterPro" id="IPR040017">
    <property type="entry name" value="XPOT"/>
</dbReference>
<sequence>MDAQIQQAVDILSSGTNDENLKEQAFSFINQLKSSDDGWQHCVNLLTSNDSISPNVKFFIFQMLADRLPFMTNDQKLTLKEYIFGYLKKLISNNQVDPTYLRNGLAKTFALLFVHATLTCYQDTIKDLLQLTKVNGGSEFNEIASDYYLRTLLMIHQEIGDQMILRDQETADRSTLLKDTIRANDMVTLTTSWKAMLQHFMKSNSSSTGLKADILDTAIQCIGSYVSWIEINLIIDREYLSILYQFMASNNDQHKIKTANTFNEILHKKMPPVKKLELISFLNLTAILNQMNIKSKDMDVDVNVAFAKLIEQIGSELVLVLDLSSNEELSNAEFKNLTISKILEIFPFIFDFLENEYDDVSLEVFPFISNFLLLLKKNITNEQIDFSSLNNSDILTALLKKIILKKKYDEEDDGDDDDSIEQFNDVRSKLNSFHDSIIVLDETLALDVLISCINESLFESGNGDWRTIELGLYELTHYSEILRNNVMNLPKTMINNSRPYFVFNEMLCRVINDSTGILVSHPLIQLLFFELVLKHYAFFMNSSIQVEGVDKNDILLKVLKIFVSNFGVFSDNDKVKYRSWYLFYRFIKLTRPTVDDYVIEQLITSLLPLLTFKFEVANQQQLTHDIDLASLDESGSFESQLYLFESIGLLITIIKKPEQKVAMLESVLQPLFSNLEECINNLSSLNLSVVVQVHHSLISIGTILKGFENLSVQEFNDKFMSILQQISQVVLITLENFIDFSIVRESGEFCIVRLFILLIKSPSSDILQEILSKFISIFMVQFDKLKIIELINFMNFISQVFHHCNKSQQIYLLLNSLISPLFTKIQTRLEQFISSATDDFMRRDILDMQKSFISMLIAISADHLNSLWLTPENKTVLMNVIQMMLNYSYNYQTNDVSLVKQSLTALNLMVTGIGSGEVLDSADNFKNDANKFEQVNDVLINNSILISIELSFKLKPELLKDAQFRNNVLLDVSRLLRAIVFVGYGLPDTNSTNKKQKNGGEDYKYNEVMCNQLSSVLMNNLGLPGQVTQEFLKNLISLPDRQFVKYLISLVENYARSQ</sequence>
<dbReference type="InterPro" id="IPR016024">
    <property type="entry name" value="ARM-type_fold"/>
</dbReference>
<dbReference type="GO" id="GO:0016363">
    <property type="term" value="C:nuclear matrix"/>
    <property type="evidence" value="ECO:0007669"/>
    <property type="project" value="TreeGrafter"/>
</dbReference>
<keyword evidence="4 9" id="KW-0813">Transport</keyword>
<dbReference type="GO" id="GO:0005643">
    <property type="term" value="C:nuclear pore"/>
    <property type="evidence" value="ECO:0007669"/>
    <property type="project" value="TreeGrafter"/>
</dbReference>
<keyword evidence="13" id="KW-1185">Reference proteome</keyword>
<keyword evidence="6 9" id="KW-0820">tRNA-binding</keyword>
<dbReference type="Pfam" id="PF08389">
    <property type="entry name" value="Xpo1"/>
    <property type="match status" value="1"/>
</dbReference>
<evidence type="ECO:0000256" key="7">
    <source>
        <dbReference type="ARBA" id="ARBA00022884"/>
    </source>
</evidence>
<evidence type="ECO:0000256" key="6">
    <source>
        <dbReference type="ARBA" id="ARBA00022555"/>
    </source>
</evidence>
<name>A0A1E4T8G2_9ASCO</name>
<dbReference type="Gene3D" id="1.25.10.10">
    <property type="entry name" value="Leucine-rich Repeat Variant"/>
    <property type="match status" value="1"/>
</dbReference>
<evidence type="ECO:0000256" key="3">
    <source>
        <dbReference type="ARBA" id="ARBA00018928"/>
    </source>
</evidence>
<dbReference type="GO" id="GO:0071528">
    <property type="term" value="P:tRNA re-export from nucleus"/>
    <property type="evidence" value="ECO:0007669"/>
    <property type="project" value="UniProtKB-UniRule"/>
</dbReference>
<dbReference type="GO" id="GO:0031267">
    <property type="term" value="F:small GTPase binding"/>
    <property type="evidence" value="ECO:0007669"/>
    <property type="project" value="InterPro"/>
</dbReference>
<dbReference type="PANTHER" id="PTHR15952">
    <property type="entry name" value="EXPORTIN-T/LOS1"/>
    <property type="match status" value="1"/>
</dbReference>
<dbReference type="STRING" id="983967.A0A1E4T8G2"/>
<protein>
    <recommendedName>
        <fullName evidence="3 9">Exportin-T</fullName>
    </recommendedName>
    <alternativeName>
        <fullName evidence="9">Exportin(tRNA)</fullName>
    </alternativeName>
    <alternativeName>
        <fullName evidence="9">tRNA exportin</fullName>
    </alternativeName>
</protein>
<evidence type="ECO:0000313" key="12">
    <source>
        <dbReference type="EMBL" id="ODV88050.1"/>
    </source>
</evidence>
<dbReference type="SUPFAM" id="SSF48371">
    <property type="entry name" value="ARM repeat"/>
    <property type="match status" value="1"/>
</dbReference>
<evidence type="ECO:0000256" key="9">
    <source>
        <dbReference type="RuleBase" id="RU366037"/>
    </source>
</evidence>
<proteinExistence type="inferred from homology"/>
<dbReference type="GO" id="GO:0000049">
    <property type="term" value="F:tRNA binding"/>
    <property type="evidence" value="ECO:0007669"/>
    <property type="project" value="UniProtKB-UniRule"/>
</dbReference>